<feature type="signal peptide" evidence="12">
    <location>
        <begin position="1"/>
        <end position="16"/>
    </location>
</feature>
<keyword evidence="4" id="KW-0356">Hemostasis</keyword>
<evidence type="ECO:0000256" key="3">
    <source>
        <dbReference type="ARBA" id="ARBA00022692"/>
    </source>
</evidence>
<proteinExistence type="predicted"/>
<evidence type="ECO:0000313" key="16">
    <source>
        <dbReference type="Proteomes" id="UP001148018"/>
    </source>
</evidence>
<feature type="domain" description="LRRCT" evidence="14">
    <location>
        <begin position="85"/>
        <end position="139"/>
    </location>
</feature>
<sequence>MDLLLFCLLFLFGVRGQGSSACPPHCSCHQGHVNCSHKSLTSAMLPAHFPPGTTQLNLHSNLLTTLPNGLLDNLTHLHSVSLHGNLWSCDCGLLYLRAWLIRQPKGLLSHRNISCSSPPGMRGRLLLYLTEEEVLESCHYWYCDLALASQICLCVFALVQGLLLVAVIVFLKRFEKLSREAKRATSDDAMSDVLE</sequence>
<keyword evidence="16" id="KW-1185">Reference proteome</keyword>
<evidence type="ECO:0000256" key="10">
    <source>
        <dbReference type="ARBA" id="ARBA00023157"/>
    </source>
</evidence>
<evidence type="ECO:0000256" key="1">
    <source>
        <dbReference type="ARBA" id="ARBA00004479"/>
    </source>
</evidence>
<evidence type="ECO:0000256" key="6">
    <source>
        <dbReference type="ARBA" id="ARBA00022889"/>
    </source>
</evidence>
<keyword evidence="7 11" id="KW-1133">Transmembrane helix</keyword>
<keyword evidence="2" id="KW-0433">Leucine-rich repeat</keyword>
<evidence type="ECO:0008006" key="17">
    <source>
        <dbReference type="Google" id="ProtNLM"/>
    </source>
</evidence>
<dbReference type="AlphaFoldDB" id="A0A9Q0EDU6"/>
<dbReference type="InterPro" id="IPR032675">
    <property type="entry name" value="LRR_dom_sf"/>
</dbReference>
<keyword evidence="6" id="KW-0130">Cell adhesion</keyword>
<dbReference type="SUPFAM" id="SSF52058">
    <property type="entry name" value="L domain-like"/>
    <property type="match status" value="1"/>
</dbReference>
<evidence type="ECO:0000256" key="11">
    <source>
        <dbReference type="SAM" id="Phobius"/>
    </source>
</evidence>
<dbReference type="SMART" id="SM00082">
    <property type="entry name" value="LRRCT"/>
    <property type="match status" value="1"/>
</dbReference>
<dbReference type="GO" id="GO:0016020">
    <property type="term" value="C:membrane"/>
    <property type="evidence" value="ECO:0007669"/>
    <property type="project" value="UniProtKB-SubCell"/>
</dbReference>
<dbReference type="GO" id="GO:0007596">
    <property type="term" value="P:blood coagulation"/>
    <property type="evidence" value="ECO:0007669"/>
    <property type="project" value="UniProtKB-KW"/>
</dbReference>
<dbReference type="EMBL" id="JANIIK010000044">
    <property type="protein sequence ID" value="KAJ3604754.1"/>
    <property type="molecule type" value="Genomic_DNA"/>
</dbReference>
<keyword evidence="3 11" id="KW-0812">Transmembrane</keyword>
<dbReference type="InterPro" id="IPR000483">
    <property type="entry name" value="Cys-rich_flank_reg_C"/>
</dbReference>
<evidence type="ECO:0000256" key="5">
    <source>
        <dbReference type="ARBA" id="ARBA00022729"/>
    </source>
</evidence>
<feature type="domain" description="LRRNT" evidence="13">
    <location>
        <begin position="21"/>
        <end position="55"/>
    </location>
</feature>
<evidence type="ECO:0000256" key="4">
    <source>
        <dbReference type="ARBA" id="ARBA00022696"/>
    </source>
</evidence>
<dbReference type="Proteomes" id="UP001148018">
    <property type="component" value="Unassembled WGS sequence"/>
</dbReference>
<comment type="caution">
    <text evidence="15">The sequence shown here is derived from an EMBL/GenBank/DDBJ whole genome shotgun (WGS) entry which is preliminary data.</text>
</comment>
<evidence type="ECO:0000256" key="12">
    <source>
        <dbReference type="SAM" id="SignalP"/>
    </source>
</evidence>
<accession>A0A9Q0EDU6</accession>
<comment type="subcellular location">
    <subcellularLocation>
        <location evidence="1">Membrane</location>
        <topology evidence="1">Single-pass type I membrane protein</topology>
    </subcellularLocation>
</comment>
<feature type="chain" id="PRO_5040141987" description="Glycoprotein Ib platelet subunit beta" evidence="12">
    <location>
        <begin position="17"/>
        <end position="195"/>
    </location>
</feature>
<dbReference type="InterPro" id="IPR000372">
    <property type="entry name" value="LRRNT"/>
</dbReference>
<evidence type="ECO:0000256" key="2">
    <source>
        <dbReference type="ARBA" id="ARBA00022614"/>
    </source>
</evidence>
<organism evidence="15 16">
    <name type="scientific">Muraenolepis orangiensis</name>
    <name type="common">Patagonian moray cod</name>
    <dbReference type="NCBI Taxonomy" id="630683"/>
    <lineage>
        <taxon>Eukaryota</taxon>
        <taxon>Metazoa</taxon>
        <taxon>Chordata</taxon>
        <taxon>Craniata</taxon>
        <taxon>Vertebrata</taxon>
        <taxon>Euteleostomi</taxon>
        <taxon>Actinopterygii</taxon>
        <taxon>Neopterygii</taxon>
        <taxon>Teleostei</taxon>
        <taxon>Neoteleostei</taxon>
        <taxon>Acanthomorphata</taxon>
        <taxon>Zeiogadaria</taxon>
        <taxon>Gadariae</taxon>
        <taxon>Gadiformes</taxon>
        <taxon>Muraenolepidoidei</taxon>
        <taxon>Muraenolepididae</taxon>
        <taxon>Muraenolepis</taxon>
    </lineage>
</organism>
<dbReference type="InterPro" id="IPR052313">
    <property type="entry name" value="GPIb-IX-V_Complex"/>
</dbReference>
<dbReference type="OrthoDB" id="676979at2759"/>
<keyword evidence="8" id="KW-0094">Blood coagulation</keyword>
<evidence type="ECO:0000256" key="8">
    <source>
        <dbReference type="ARBA" id="ARBA00023084"/>
    </source>
</evidence>
<dbReference type="GO" id="GO:0007155">
    <property type="term" value="P:cell adhesion"/>
    <property type="evidence" value="ECO:0007669"/>
    <property type="project" value="UniProtKB-KW"/>
</dbReference>
<dbReference type="Gene3D" id="3.80.10.10">
    <property type="entry name" value="Ribonuclease Inhibitor"/>
    <property type="match status" value="1"/>
</dbReference>
<keyword evidence="9 11" id="KW-0472">Membrane</keyword>
<name>A0A9Q0EDU6_9TELE</name>
<gene>
    <name evidence="15" type="ORF">NHX12_029493</name>
</gene>
<evidence type="ECO:0000313" key="15">
    <source>
        <dbReference type="EMBL" id="KAJ3604754.1"/>
    </source>
</evidence>
<evidence type="ECO:0000256" key="9">
    <source>
        <dbReference type="ARBA" id="ARBA00023136"/>
    </source>
</evidence>
<reference evidence="15" key="1">
    <citation type="submission" date="2022-07" db="EMBL/GenBank/DDBJ databases">
        <title>Chromosome-level genome of Muraenolepis orangiensis.</title>
        <authorList>
            <person name="Kim J."/>
        </authorList>
    </citation>
    <scope>NUCLEOTIDE SEQUENCE</scope>
    <source>
        <strain evidence="15">KU_S4_2022</strain>
        <tissue evidence="15">Muscle</tissue>
    </source>
</reference>
<evidence type="ECO:0000256" key="7">
    <source>
        <dbReference type="ARBA" id="ARBA00022989"/>
    </source>
</evidence>
<dbReference type="PANTHER" id="PTHR22650:SF7">
    <property type="entry name" value="PLATELET GLYCOPROTEIN IB BETA CHAIN"/>
    <property type="match status" value="1"/>
</dbReference>
<keyword evidence="10" id="KW-1015">Disulfide bond</keyword>
<dbReference type="SMART" id="SM00013">
    <property type="entry name" value="LRRNT"/>
    <property type="match status" value="1"/>
</dbReference>
<evidence type="ECO:0000259" key="13">
    <source>
        <dbReference type="SMART" id="SM00013"/>
    </source>
</evidence>
<dbReference type="PANTHER" id="PTHR22650">
    <property type="entry name" value="GLYCOPROTEIN IB BETA"/>
    <property type="match status" value="1"/>
</dbReference>
<evidence type="ECO:0000259" key="14">
    <source>
        <dbReference type="SMART" id="SM00082"/>
    </source>
</evidence>
<protein>
    <recommendedName>
        <fullName evidence="17">Glycoprotein Ib platelet subunit beta</fullName>
    </recommendedName>
</protein>
<feature type="transmembrane region" description="Helical" evidence="11">
    <location>
        <begin position="147"/>
        <end position="171"/>
    </location>
</feature>
<keyword evidence="5 12" id="KW-0732">Signal</keyword>